<dbReference type="EMBL" id="JACNJH010000293">
    <property type="protein sequence ID" value="MBC8363363.1"/>
    <property type="molecule type" value="Genomic_DNA"/>
</dbReference>
<evidence type="ECO:0000313" key="7">
    <source>
        <dbReference type="Proteomes" id="UP000603434"/>
    </source>
</evidence>
<dbReference type="InterPro" id="IPR036320">
    <property type="entry name" value="Glycosyl_Trfase_fam3_N_dom_sf"/>
</dbReference>
<dbReference type="Gene3D" id="3.40.1030.10">
    <property type="entry name" value="Nucleoside phosphorylase/phosphoribosyltransferase catalytic domain"/>
    <property type="match status" value="1"/>
</dbReference>
<evidence type="ECO:0000256" key="2">
    <source>
        <dbReference type="ARBA" id="ARBA00022679"/>
    </source>
</evidence>
<dbReference type="NCBIfam" id="TIGR01245">
    <property type="entry name" value="trpD"/>
    <property type="match status" value="1"/>
</dbReference>
<protein>
    <recommendedName>
        <fullName evidence="3">Anthranilate phosphoribosyltransferase</fullName>
        <ecNumber evidence="3">2.4.2.18</ecNumber>
    </recommendedName>
</protein>
<dbReference type="EC" id="2.4.2.18" evidence="3"/>
<feature type="binding site" evidence="3">
    <location>
        <begin position="98"/>
        <end position="101"/>
    </location>
    <ligand>
        <name>5-phospho-alpha-D-ribose 1-diphosphate</name>
        <dbReference type="ChEBI" id="CHEBI:58017"/>
    </ligand>
</feature>
<dbReference type="InterPro" id="IPR035902">
    <property type="entry name" value="Nuc_phospho_transferase"/>
</dbReference>
<comment type="cofactor">
    <cofactor evidence="3">
        <name>Mg(2+)</name>
        <dbReference type="ChEBI" id="CHEBI:18420"/>
    </cofactor>
    <text evidence="3">Binds 2 magnesium ions per monomer.</text>
</comment>
<proteinExistence type="inferred from homology"/>
<comment type="catalytic activity">
    <reaction evidence="3">
        <text>N-(5-phospho-beta-D-ribosyl)anthranilate + diphosphate = 5-phospho-alpha-D-ribose 1-diphosphate + anthranilate</text>
        <dbReference type="Rhea" id="RHEA:11768"/>
        <dbReference type="ChEBI" id="CHEBI:16567"/>
        <dbReference type="ChEBI" id="CHEBI:18277"/>
        <dbReference type="ChEBI" id="CHEBI:33019"/>
        <dbReference type="ChEBI" id="CHEBI:58017"/>
        <dbReference type="EC" id="2.4.2.18"/>
    </reaction>
</comment>
<feature type="binding site" evidence="3">
    <location>
        <position position="128"/>
    </location>
    <ligand>
        <name>5-phospho-alpha-D-ribose 1-diphosphate</name>
        <dbReference type="ChEBI" id="CHEBI:58017"/>
    </ligand>
</feature>
<evidence type="ECO:0000259" key="5">
    <source>
        <dbReference type="Pfam" id="PF02885"/>
    </source>
</evidence>
<feature type="domain" description="Glycosyl transferase family 3 N-terminal" evidence="5">
    <location>
        <begin position="11"/>
        <end position="69"/>
    </location>
</feature>
<comment type="subunit">
    <text evidence="3">Homodimer.</text>
</comment>
<dbReference type="GO" id="GO:0000287">
    <property type="term" value="F:magnesium ion binding"/>
    <property type="evidence" value="ECO:0007669"/>
    <property type="project" value="UniProtKB-UniRule"/>
</dbReference>
<comment type="caution">
    <text evidence="6">The sequence shown here is derived from an EMBL/GenBank/DDBJ whole genome shotgun (WGS) entry which is preliminary data.</text>
</comment>
<feature type="binding site" evidence="3">
    <location>
        <position position="239"/>
    </location>
    <ligand>
        <name>Mg(2+)</name>
        <dbReference type="ChEBI" id="CHEBI:18420"/>
        <label>2</label>
    </ligand>
</feature>
<sequence>MDSNVKNFGNFINRLIAGEDLTREETRNLFNEILLDEQPELHQGAFLAAITAKGPSPKEIAGAWQAIYELDTVKVSPNIEKPLVDNCGTGMDSFKTFNISTCSSIVAAAGGVCLARHGARAITSHCGTVDLCEAIGVDVECSALTVKESIESVGLGLFNGMSPGVHPQALFRILSRMCFGSILNIAASLANPANPRYGVRGVYAREMVYPVVETMKEIGFERAMVFHGSSGNGVGGMDELSPVCESFVAELNPDGNVVNYILHPEAVGLKNNFKLEEIAGGHDPHQEALRLLKVFTGKDNGALYETVCLNAAPIFLVTDDVGNLKEGVEKSRAVIDSGCALEKLRQWVQSQNISPEAGEKRFQSLLEEL</sequence>
<feature type="binding site" evidence="3">
    <location>
        <position position="238"/>
    </location>
    <ligand>
        <name>Mg(2+)</name>
        <dbReference type="ChEBI" id="CHEBI:18420"/>
        <label>2</label>
    </ligand>
</feature>
<keyword evidence="3" id="KW-0479">Metal-binding</keyword>
<keyword evidence="3" id="KW-0057">Aromatic amino acid biosynthesis</keyword>
<keyword evidence="3" id="KW-0460">Magnesium</keyword>
<keyword evidence="2 3" id="KW-0808">Transferase</keyword>
<accession>A0A8J6P009</accession>
<keyword evidence="1 3" id="KW-0328">Glycosyltransferase</keyword>
<reference evidence="6 7" key="1">
    <citation type="submission" date="2020-08" db="EMBL/GenBank/DDBJ databases">
        <title>Bridging the membrane lipid divide: bacteria of the FCB group superphylum have the potential to synthesize archaeal ether lipids.</title>
        <authorList>
            <person name="Villanueva L."/>
            <person name="Von Meijenfeldt F.A.B."/>
            <person name="Westbye A.B."/>
            <person name="Yadav S."/>
            <person name="Hopmans E.C."/>
            <person name="Dutilh B.E."/>
            <person name="Sinninghe Damste J.S."/>
        </authorList>
    </citation>
    <scope>NUCLEOTIDE SEQUENCE [LARGE SCALE GENOMIC DNA]</scope>
    <source>
        <strain evidence="6">NIOZ-UU30</strain>
    </source>
</reference>
<keyword evidence="3" id="KW-0822">Tryptophan biosynthesis</keyword>
<comment type="function">
    <text evidence="3">Catalyzes the transfer of the phosphoribosyl group of 5-phosphorylribose-1-pyrophosphate (PRPP) to anthranilate to yield N-(5'-phosphoribosyl)-anthranilate (PRA).</text>
</comment>
<feature type="binding site" evidence="3">
    <location>
        <position position="100"/>
    </location>
    <ligand>
        <name>Mg(2+)</name>
        <dbReference type="ChEBI" id="CHEBI:18420"/>
        <label>1</label>
    </ligand>
</feature>
<comment type="pathway">
    <text evidence="3">Amino-acid biosynthesis; L-tryptophan biosynthesis; L-tryptophan from chorismate: step 2/5.</text>
</comment>
<dbReference type="InterPro" id="IPR000312">
    <property type="entry name" value="Glycosyl_Trfase_fam3"/>
</dbReference>
<dbReference type="HAMAP" id="MF_00211">
    <property type="entry name" value="TrpD"/>
    <property type="match status" value="1"/>
</dbReference>
<name>A0A8J6P009_9BACT</name>
<dbReference type="InterPro" id="IPR017459">
    <property type="entry name" value="Glycosyl_Trfase_fam3_N_dom"/>
</dbReference>
<feature type="binding site" evidence="3">
    <location>
        <position position="96"/>
    </location>
    <ligand>
        <name>5-phospho-alpha-D-ribose 1-diphosphate</name>
        <dbReference type="ChEBI" id="CHEBI:58017"/>
    </ligand>
</feature>
<dbReference type="Proteomes" id="UP000603434">
    <property type="component" value="Unassembled WGS sequence"/>
</dbReference>
<dbReference type="GO" id="GO:0005829">
    <property type="term" value="C:cytosol"/>
    <property type="evidence" value="ECO:0007669"/>
    <property type="project" value="TreeGrafter"/>
</dbReference>
<dbReference type="InterPro" id="IPR005940">
    <property type="entry name" value="Anthranilate_Pribosyl_Tfrase"/>
</dbReference>
<dbReference type="Gene3D" id="1.20.970.10">
    <property type="entry name" value="Transferase, Pyrimidine Nucleoside Phosphorylase, Chain C"/>
    <property type="match status" value="1"/>
</dbReference>
<dbReference type="GO" id="GO:0004048">
    <property type="term" value="F:anthranilate phosphoribosyltransferase activity"/>
    <property type="evidence" value="ECO:0007669"/>
    <property type="project" value="UniProtKB-UniRule"/>
</dbReference>
<dbReference type="GO" id="GO:0000162">
    <property type="term" value="P:L-tryptophan biosynthetic process"/>
    <property type="evidence" value="ECO:0007669"/>
    <property type="project" value="UniProtKB-UniRule"/>
</dbReference>
<dbReference type="SUPFAM" id="SSF47648">
    <property type="entry name" value="Nucleoside phosphorylase/phosphoribosyltransferase N-terminal domain"/>
    <property type="match status" value="1"/>
</dbReference>
<dbReference type="SUPFAM" id="SSF52418">
    <property type="entry name" value="Nucleoside phosphorylase/phosphoribosyltransferase catalytic domain"/>
    <property type="match status" value="1"/>
</dbReference>
<feature type="binding site" evidence="3">
    <location>
        <position position="88"/>
    </location>
    <ligand>
        <name>anthranilate</name>
        <dbReference type="ChEBI" id="CHEBI:16567"/>
        <label>1</label>
    </ligand>
</feature>
<evidence type="ECO:0000256" key="3">
    <source>
        <dbReference type="HAMAP-Rule" id="MF_00211"/>
    </source>
</evidence>
<dbReference type="AlphaFoldDB" id="A0A8J6P009"/>
<comment type="similarity">
    <text evidence="3">Belongs to the anthranilate phosphoribosyltransferase family.</text>
</comment>
<organism evidence="6 7">
    <name type="scientific">Candidatus Desulfatibia profunda</name>
    <dbReference type="NCBI Taxonomy" id="2841695"/>
    <lineage>
        <taxon>Bacteria</taxon>
        <taxon>Pseudomonadati</taxon>
        <taxon>Thermodesulfobacteriota</taxon>
        <taxon>Desulfobacteria</taxon>
        <taxon>Desulfobacterales</taxon>
        <taxon>Desulfobacterales incertae sedis</taxon>
        <taxon>Candidatus Desulfatibia</taxon>
    </lineage>
</organism>
<feature type="domain" description="Glycosyl transferase family 3" evidence="4">
    <location>
        <begin position="81"/>
        <end position="341"/>
    </location>
</feature>
<evidence type="ECO:0000313" key="6">
    <source>
        <dbReference type="EMBL" id="MBC8363363.1"/>
    </source>
</evidence>
<dbReference type="PANTHER" id="PTHR43285">
    <property type="entry name" value="ANTHRANILATE PHOSPHORIBOSYLTRANSFERASE"/>
    <property type="match status" value="1"/>
</dbReference>
<gene>
    <name evidence="3 6" type="primary">trpD</name>
    <name evidence="6" type="ORF">H8E23_18445</name>
</gene>
<dbReference type="Pfam" id="PF00591">
    <property type="entry name" value="Glycos_transf_3"/>
    <property type="match status" value="1"/>
</dbReference>
<dbReference type="Pfam" id="PF02885">
    <property type="entry name" value="Glycos_trans_3N"/>
    <property type="match status" value="1"/>
</dbReference>
<dbReference type="PANTHER" id="PTHR43285:SF2">
    <property type="entry name" value="ANTHRANILATE PHOSPHORIBOSYLTRANSFERASE"/>
    <property type="match status" value="1"/>
</dbReference>
<evidence type="ECO:0000259" key="4">
    <source>
        <dbReference type="Pfam" id="PF00591"/>
    </source>
</evidence>
<feature type="binding site" evidence="3">
    <location>
        <position position="88"/>
    </location>
    <ligand>
        <name>5-phospho-alpha-D-ribose 1-diphosphate</name>
        <dbReference type="ChEBI" id="CHEBI:58017"/>
    </ligand>
</feature>
<feature type="binding site" evidence="3">
    <location>
        <position position="239"/>
    </location>
    <ligand>
        <name>Mg(2+)</name>
        <dbReference type="ChEBI" id="CHEBI:18420"/>
        <label>1</label>
    </ligand>
</feature>
<comment type="caution">
    <text evidence="3">Lacks conserved residue(s) required for the propagation of feature annotation.</text>
</comment>
<evidence type="ECO:0000256" key="1">
    <source>
        <dbReference type="ARBA" id="ARBA00022676"/>
    </source>
</evidence>
<keyword evidence="3" id="KW-0028">Amino-acid biosynthesis</keyword>